<dbReference type="InterPro" id="IPR018914">
    <property type="entry name" value="DUF2480"/>
</dbReference>
<dbReference type="Pfam" id="PF10652">
    <property type="entry name" value="DUF2480"/>
    <property type="match status" value="1"/>
</dbReference>
<dbReference type="Proteomes" id="UP000652681">
    <property type="component" value="Unassembled WGS sequence"/>
</dbReference>
<evidence type="ECO:0000313" key="1">
    <source>
        <dbReference type="EMBL" id="MBC9812282.1"/>
    </source>
</evidence>
<proteinExistence type="predicted"/>
<keyword evidence="2" id="KW-1185">Reference proteome</keyword>
<gene>
    <name evidence="1" type="ORF">H9Y05_07285</name>
</gene>
<dbReference type="AlphaFoldDB" id="A0A8J6PCA6"/>
<sequence length="190" mass="21754">MFDFITGSCNFVIQAVENTMEEIVNKVKNSGLLQKDLAAYKPRMPFYEIDIAEQLWQGLILKEKDYRAWLKEHDWSMYDNGAVWIHCSSEAIVPAWAFMLIVSKLTERGIPSIVGSKQELEKMLIKKAIEQEDLSQYQDAMMIVKGCSDIHSIEFAMSEFVAHFQKAAKSIMFGEPCSTVPVFKRSKKAE</sequence>
<accession>A0A8J6PCA6</accession>
<comment type="caution">
    <text evidence="1">The sequence shown here is derived from an EMBL/GenBank/DDBJ whole genome shotgun (WGS) entry which is preliminary data.</text>
</comment>
<evidence type="ECO:0000313" key="2">
    <source>
        <dbReference type="Proteomes" id="UP000652681"/>
    </source>
</evidence>
<protein>
    <submittedName>
        <fullName evidence="1">DUF2480 family protein</fullName>
    </submittedName>
</protein>
<dbReference type="EMBL" id="JACVEL010000004">
    <property type="protein sequence ID" value="MBC9812282.1"/>
    <property type="molecule type" value="Genomic_DNA"/>
</dbReference>
<organism evidence="1 2">
    <name type="scientific">Taishania pollutisoli</name>
    <dbReference type="NCBI Taxonomy" id="2766479"/>
    <lineage>
        <taxon>Bacteria</taxon>
        <taxon>Pseudomonadati</taxon>
        <taxon>Bacteroidota</taxon>
        <taxon>Flavobacteriia</taxon>
        <taxon>Flavobacteriales</taxon>
        <taxon>Crocinitomicaceae</taxon>
        <taxon>Taishania</taxon>
    </lineage>
</organism>
<reference evidence="1" key="1">
    <citation type="submission" date="2020-09" db="EMBL/GenBank/DDBJ databases">
        <title>Taishania pollutisoli gen. nov., sp. nov., Isolated from Tetrabromobisphenol A-Contaminated Soil.</title>
        <authorList>
            <person name="Chen Q."/>
        </authorList>
    </citation>
    <scope>NUCLEOTIDE SEQUENCE</scope>
    <source>
        <strain evidence="1">CZZ-1</strain>
    </source>
</reference>
<dbReference type="RefSeq" id="WP_163489683.1">
    <property type="nucleotide sequence ID" value="NZ_JACVEL010000004.1"/>
</dbReference>
<name>A0A8J6PCA6_9FLAO</name>